<feature type="transmembrane region" description="Helical" evidence="1">
    <location>
        <begin position="193"/>
        <end position="217"/>
    </location>
</feature>
<keyword evidence="1" id="KW-1133">Transmembrane helix</keyword>
<accession>A0A2G8KG31</accession>
<feature type="transmembrane region" description="Helical" evidence="1">
    <location>
        <begin position="55"/>
        <end position="81"/>
    </location>
</feature>
<keyword evidence="1" id="KW-0472">Membrane</keyword>
<feature type="transmembrane region" description="Helical" evidence="1">
    <location>
        <begin position="158"/>
        <end position="181"/>
    </location>
</feature>
<proteinExistence type="predicted"/>
<evidence type="ECO:0000313" key="2">
    <source>
        <dbReference type="EMBL" id="PIK46963.1"/>
    </source>
</evidence>
<keyword evidence="1" id="KW-0812">Transmembrane</keyword>
<dbReference type="AlphaFoldDB" id="A0A2G8KG31"/>
<evidence type="ECO:0000313" key="3">
    <source>
        <dbReference type="Proteomes" id="UP000230750"/>
    </source>
</evidence>
<evidence type="ECO:0008006" key="4">
    <source>
        <dbReference type="Google" id="ProtNLM"/>
    </source>
</evidence>
<evidence type="ECO:0000256" key="1">
    <source>
        <dbReference type="SAM" id="Phobius"/>
    </source>
</evidence>
<feature type="transmembrane region" description="Helical" evidence="1">
    <location>
        <begin position="93"/>
        <end position="113"/>
    </location>
</feature>
<gene>
    <name evidence="2" type="ORF">BSL78_16157</name>
</gene>
<dbReference type="Proteomes" id="UP000230750">
    <property type="component" value="Unassembled WGS sequence"/>
</dbReference>
<keyword evidence="3" id="KW-1185">Reference proteome</keyword>
<reference evidence="2 3" key="1">
    <citation type="journal article" date="2017" name="PLoS Biol.">
        <title>The sea cucumber genome provides insights into morphological evolution and visceral regeneration.</title>
        <authorList>
            <person name="Zhang X."/>
            <person name="Sun L."/>
            <person name="Yuan J."/>
            <person name="Sun Y."/>
            <person name="Gao Y."/>
            <person name="Zhang L."/>
            <person name="Li S."/>
            <person name="Dai H."/>
            <person name="Hamel J.F."/>
            <person name="Liu C."/>
            <person name="Yu Y."/>
            <person name="Liu S."/>
            <person name="Lin W."/>
            <person name="Guo K."/>
            <person name="Jin S."/>
            <person name="Xu P."/>
            <person name="Storey K.B."/>
            <person name="Huan P."/>
            <person name="Zhang T."/>
            <person name="Zhou Y."/>
            <person name="Zhang J."/>
            <person name="Lin C."/>
            <person name="Li X."/>
            <person name="Xing L."/>
            <person name="Huo D."/>
            <person name="Sun M."/>
            <person name="Wang L."/>
            <person name="Mercier A."/>
            <person name="Li F."/>
            <person name="Yang H."/>
            <person name="Xiang J."/>
        </authorList>
    </citation>
    <scope>NUCLEOTIDE SEQUENCE [LARGE SCALE GENOMIC DNA]</scope>
    <source>
        <strain evidence="2">Shaxun</strain>
        <tissue evidence="2">Muscle</tissue>
    </source>
</reference>
<dbReference type="EMBL" id="MRZV01000609">
    <property type="protein sequence ID" value="PIK46963.1"/>
    <property type="molecule type" value="Genomic_DNA"/>
</dbReference>
<organism evidence="2 3">
    <name type="scientific">Stichopus japonicus</name>
    <name type="common">Sea cucumber</name>
    <dbReference type="NCBI Taxonomy" id="307972"/>
    <lineage>
        <taxon>Eukaryota</taxon>
        <taxon>Metazoa</taxon>
        <taxon>Echinodermata</taxon>
        <taxon>Eleutherozoa</taxon>
        <taxon>Echinozoa</taxon>
        <taxon>Holothuroidea</taxon>
        <taxon>Aspidochirotacea</taxon>
        <taxon>Aspidochirotida</taxon>
        <taxon>Stichopodidae</taxon>
        <taxon>Apostichopus</taxon>
    </lineage>
</organism>
<comment type="caution">
    <text evidence="2">The sequence shown here is derived from an EMBL/GenBank/DDBJ whole genome shotgun (WGS) entry which is preliminary data.</text>
</comment>
<sequence>MLVLLSTHYIFVICSKIRSLFKAATPRLCWATTLNVRYLIKRAQFLDMPRRGLPGAPFLLICVGCPLLIALYRLVIFLCISTCDVSVYSVSQSLVGAVFMVNWGLFLYLIYFVRHSFQCQFNLLLSYIKDFGDDLQRCRAMILNAAADFSCYQQICTLYLALTFPVIVIAVVANLTVDYVFNASKCLDKQSQLIANHLAICAWSVIGVSLLLCSIAMGGLKVRYIWENFVENVLIMKSGKSKLLRKELFQDAEYLLRESSLLLKLSFSQFLASTLDSNLVYKMSLC</sequence>
<name>A0A2G8KG31_STIJA</name>
<protein>
    <recommendedName>
        <fullName evidence="4">Gustatory receptor</fullName>
    </recommendedName>
</protein>